<dbReference type="RefSeq" id="WP_254268014.1">
    <property type="nucleotide sequence ID" value="NZ_CP100400.1"/>
</dbReference>
<gene>
    <name evidence="1" type="ORF">ACFO9K_19170</name>
</gene>
<protein>
    <submittedName>
        <fullName evidence="1">Uncharacterized protein</fullName>
    </submittedName>
</protein>
<accession>A0ABD5Q6P5</accession>
<dbReference type="GeneID" id="73046521"/>
<evidence type="ECO:0000313" key="1">
    <source>
        <dbReference type="EMBL" id="MFC4826382.1"/>
    </source>
</evidence>
<proteinExistence type="predicted"/>
<comment type="caution">
    <text evidence="1">The sequence shown here is derived from an EMBL/GenBank/DDBJ whole genome shotgun (WGS) entry which is preliminary data.</text>
</comment>
<reference evidence="1 2" key="1">
    <citation type="journal article" date="2019" name="Int. J. Syst. Evol. Microbiol.">
        <title>The Global Catalogue of Microorganisms (GCM) 10K type strain sequencing project: providing services to taxonomists for standard genome sequencing and annotation.</title>
        <authorList>
            <consortium name="The Broad Institute Genomics Platform"/>
            <consortium name="The Broad Institute Genome Sequencing Center for Infectious Disease"/>
            <person name="Wu L."/>
            <person name="Ma J."/>
        </authorList>
    </citation>
    <scope>NUCLEOTIDE SEQUENCE [LARGE SCALE GENOMIC DNA]</scope>
    <source>
        <strain evidence="1 2">XZYJ18</strain>
    </source>
</reference>
<dbReference type="AlphaFoldDB" id="A0ABD5Q6P5"/>
<organism evidence="1 2">
    <name type="scientific">Halorussus aquaticus</name>
    <dbReference type="NCBI Taxonomy" id="2953748"/>
    <lineage>
        <taxon>Archaea</taxon>
        <taxon>Methanobacteriati</taxon>
        <taxon>Methanobacteriota</taxon>
        <taxon>Stenosarchaea group</taxon>
        <taxon>Halobacteria</taxon>
        <taxon>Halobacteriales</taxon>
        <taxon>Haladaptataceae</taxon>
        <taxon>Halorussus</taxon>
    </lineage>
</organism>
<keyword evidence="2" id="KW-1185">Reference proteome</keyword>
<dbReference type="Proteomes" id="UP001595945">
    <property type="component" value="Unassembled WGS sequence"/>
</dbReference>
<dbReference type="PROSITE" id="PS51257">
    <property type="entry name" value="PROKAR_LIPOPROTEIN"/>
    <property type="match status" value="1"/>
</dbReference>
<sequence>MDRRRFVAGVGAAVPWLAGCNRPRAETVARETRYTLEAHPIGDDGIRVNFAMQAGELPDETLNVFSSALDGKPRTYGHTVLDGPTLVEYGGRFYRVTVEETGRRTHERPILRGAVAESEAAERKAVELAAYPRADDHAVRRVARTATSRGDPDDMSGQEREFHVLRNRDSEVSELLPEPEYEYVEYGGSVVRLTVERRRLTETEYTYAATKVANSTTAFREFVRDEVVGVWLDETNLSGSQRTIFERATSGEYAESGDLSADYRALLERVFGALPEETTGERIGYDGRLYEVVLHVSND</sequence>
<evidence type="ECO:0000313" key="2">
    <source>
        <dbReference type="Proteomes" id="UP001595945"/>
    </source>
</evidence>
<name>A0ABD5Q6P5_9EURY</name>
<dbReference type="EMBL" id="JBHSHT010000002">
    <property type="protein sequence ID" value="MFC4826382.1"/>
    <property type="molecule type" value="Genomic_DNA"/>
</dbReference>